<sequence>MYAQPIAEAKAPVRLAQNRIRPLVLAFFRLISPLYMKATLGFSRVRLLNAERLVRAYADFFQGRTRLLVAFRHPYGDEAQLMAYVIGKLLAREAKARGIELAQKPHAHFVHGYEVPLWAGAFERWLLPRVGALPVYHAKFDSPSVRRIRGLMKDGRYPIALAPEGQVSYSSEEPPRLESGASRICLWCAEDLKREGRNEAVVLLPISIHQRWPKATEKALDALILGMEGDCGLARVAGESRFERLQRLGEAVLAAAEQQYRHFYGAELPETPGLSSAQRLSGLRQAALTTAERCFHLKPEGDEIRRVYRIRQTGWDRIFRADMADSEQMPALKRSLADRLAGEAWYASRHMELVDLAYYLDLDRLKPEDPLELYIETAQNYYDLISRLMGGNISQRKALRPKEGIVIVGKPLPVDRTLKALGLQVKPSKAATEALNRVLLAEFLTCIEEIRQARLG</sequence>
<accession>A0A644TV59</accession>
<protein>
    <recommendedName>
        <fullName evidence="2">Phospholipid/glycerol acyltransferase domain-containing protein</fullName>
    </recommendedName>
</protein>
<evidence type="ECO:0000313" key="1">
    <source>
        <dbReference type="EMBL" id="MPL70844.1"/>
    </source>
</evidence>
<dbReference type="EMBL" id="VSSQ01000055">
    <property type="protein sequence ID" value="MPL70844.1"/>
    <property type="molecule type" value="Genomic_DNA"/>
</dbReference>
<name>A0A644TV59_9ZZZZ</name>
<gene>
    <name evidence="1" type="ORF">SDC9_16606</name>
</gene>
<evidence type="ECO:0008006" key="2">
    <source>
        <dbReference type="Google" id="ProtNLM"/>
    </source>
</evidence>
<dbReference type="AlphaFoldDB" id="A0A644TV59"/>
<proteinExistence type="predicted"/>
<comment type="caution">
    <text evidence="1">The sequence shown here is derived from an EMBL/GenBank/DDBJ whole genome shotgun (WGS) entry which is preliminary data.</text>
</comment>
<organism evidence="1">
    <name type="scientific">bioreactor metagenome</name>
    <dbReference type="NCBI Taxonomy" id="1076179"/>
    <lineage>
        <taxon>unclassified sequences</taxon>
        <taxon>metagenomes</taxon>
        <taxon>ecological metagenomes</taxon>
    </lineage>
</organism>
<reference evidence="1" key="1">
    <citation type="submission" date="2019-08" db="EMBL/GenBank/DDBJ databases">
        <authorList>
            <person name="Kucharzyk K."/>
            <person name="Murdoch R.W."/>
            <person name="Higgins S."/>
            <person name="Loffler F."/>
        </authorList>
    </citation>
    <scope>NUCLEOTIDE SEQUENCE</scope>
</reference>